<dbReference type="InterPro" id="IPR058668">
    <property type="entry name" value="NERD_dom"/>
</dbReference>
<dbReference type="PANTHER" id="PTHR46851:SF11">
    <property type="entry name" value="GYF DOMAIN-CONTAINING PROTEIN"/>
    <property type="match status" value="1"/>
</dbReference>
<dbReference type="InterPro" id="IPR003121">
    <property type="entry name" value="SWIB_MDM2_domain"/>
</dbReference>
<reference evidence="5" key="1">
    <citation type="journal article" date="2024" name="IScience">
        <title>Strigolactones Initiate the Formation of Haustorium-like Structures in Castilleja.</title>
        <authorList>
            <person name="Buerger M."/>
            <person name="Peterson D."/>
            <person name="Chory J."/>
        </authorList>
    </citation>
    <scope>NUCLEOTIDE SEQUENCE [LARGE SCALE GENOMIC DNA]</scope>
</reference>
<dbReference type="Gene3D" id="3.30.1490.40">
    <property type="match status" value="1"/>
</dbReference>
<evidence type="ECO:0000313" key="5">
    <source>
        <dbReference type="Proteomes" id="UP001632038"/>
    </source>
</evidence>
<dbReference type="SUPFAM" id="SSF47592">
    <property type="entry name" value="SWIB/MDM2 domain"/>
    <property type="match status" value="1"/>
</dbReference>
<dbReference type="InterPro" id="IPR035445">
    <property type="entry name" value="GYF-like_dom_sf"/>
</dbReference>
<dbReference type="SMART" id="SM00444">
    <property type="entry name" value="GYF"/>
    <property type="match status" value="1"/>
</dbReference>
<dbReference type="SUPFAM" id="SSF159042">
    <property type="entry name" value="Plus3-like"/>
    <property type="match status" value="1"/>
</dbReference>
<dbReference type="Pfam" id="PF02201">
    <property type="entry name" value="SWIB"/>
    <property type="match status" value="1"/>
</dbReference>
<dbReference type="PROSITE" id="PS51925">
    <property type="entry name" value="SWIB_MDM2"/>
    <property type="match status" value="1"/>
</dbReference>
<dbReference type="AlphaFoldDB" id="A0ABD3BZX6"/>
<feature type="domain" description="DM2" evidence="3">
    <location>
        <begin position="29"/>
        <end position="112"/>
    </location>
</feature>
<dbReference type="InterPro" id="IPR036128">
    <property type="entry name" value="Plus3-like_sf"/>
</dbReference>
<dbReference type="CDD" id="cd10567">
    <property type="entry name" value="SWIB-MDM2_like"/>
    <property type="match status" value="1"/>
</dbReference>
<evidence type="ECO:0000313" key="4">
    <source>
        <dbReference type="EMBL" id="KAL3622481.1"/>
    </source>
</evidence>
<dbReference type="PROSITE" id="PS51360">
    <property type="entry name" value="PLUS3"/>
    <property type="match status" value="1"/>
</dbReference>
<organism evidence="4 5">
    <name type="scientific">Castilleja foliolosa</name>
    <dbReference type="NCBI Taxonomy" id="1961234"/>
    <lineage>
        <taxon>Eukaryota</taxon>
        <taxon>Viridiplantae</taxon>
        <taxon>Streptophyta</taxon>
        <taxon>Embryophyta</taxon>
        <taxon>Tracheophyta</taxon>
        <taxon>Spermatophyta</taxon>
        <taxon>Magnoliopsida</taxon>
        <taxon>eudicotyledons</taxon>
        <taxon>Gunneridae</taxon>
        <taxon>Pentapetalae</taxon>
        <taxon>asterids</taxon>
        <taxon>lamiids</taxon>
        <taxon>Lamiales</taxon>
        <taxon>Orobanchaceae</taxon>
        <taxon>Pedicularideae</taxon>
        <taxon>Castillejinae</taxon>
        <taxon>Castilleja</taxon>
    </lineage>
</organism>
<accession>A0ABD3BZX6</accession>
<dbReference type="InterPro" id="IPR003169">
    <property type="entry name" value="GYF"/>
</dbReference>
<dbReference type="EMBL" id="JAVIJP010000060">
    <property type="protein sequence ID" value="KAL3622481.1"/>
    <property type="molecule type" value="Genomic_DNA"/>
</dbReference>
<dbReference type="Gene3D" id="3.90.70.200">
    <property type="entry name" value="Plus-3 domain"/>
    <property type="match status" value="1"/>
</dbReference>
<evidence type="ECO:0000259" key="3">
    <source>
        <dbReference type="PROSITE" id="PS51925"/>
    </source>
</evidence>
<protein>
    <submittedName>
        <fullName evidence="4">Uncharacterized protein</fullName>
    </submittedName>
</protein>
<dbReference type="InterPro" id="IPR036885">
    <property type="entry name" value="SWIB_MDM2_dom_sf"/>
</dbReference>
<dbReference type="Proteomes" id="UP001632038">
    <property type="component" value="Unassembled WGS sequence"/>
</dbReference>
<dbReference type="Gene3D" id="1.10.245.10">
    <property type="entry name" value="SWIB/MDM2 domain"/>
    <property type="match status" value="1"/>
</dbReference>
<gene>
    <name evidence="4" type="ORF">CASFOL_033892</name>
</gene>
<dbReference type="PROSITE" id="PS50829">
    <property type="entry name" value="GYF"/>
    <property type="match status" value="1"/>
</dbReference>
<comment type="caution">
    <text evidence="4">The sequence shown here is derived from an EMBL/GenBank/DDBJ whole genome shotgun (WGS) entry which is preliminary data.</text>
</comment>
<keyword evidence="5" id="KW-1185">Reference proteome</keyword>
<feature type="domain" description="GYF" evidence="1">
    <location>
        <begin position="520"/>
        <end position="576"/>
    </location>
</feature>
<dbReference type="Pfam" id="PF25980">
    <property type="entry name" value="NERD_plant"/>
    <property type="match status" value="1"/>
</dbReference>
<name>A0ABD3BZX6_9LAMI</name>
<proteinExistence type="predicted"/>
<sequence>MEDDYWIEESNVITPPICNKRKRRVVKRKIEFIGWGSRPLIEFLEAIGKDTKENYSQREVATLITRYINEKGLASAEKKKKVICDERLFAIFGKKFISRLKVHDMLEEHFAENHDESDDDSSDEEVYEKKVLSDSKKNLTGQIKKVAKIPKSCYAAVVADNMKLVYLKRSVIQELLKVPESFEFKIVGSFVRMKSDPNDIYQKNKFQLQQVTGVEKEVPDAGSEICLRVSNFFKEVPISVLSNDNFSEEEIEDVRDRIKAGLLKRPTVKEFEEKAQILHADITKNSIAREISLLQGKIDHANEKGWRREMFEYIDRRKMLQTPSELEKLLLKIPEVIAEEIEPGVVATASSEHAEGSDCSPKSILRANSEVSSTDASGSASVVAPSQVIFSDSHVPEAPSGGIDGTLSVDNPNPNGFAGIVAPSQVIFSDSHAPEASNGGIDGTLSVDNPNPNGDQAANIQQIVPVVADSNCDDQDSLIIETMTTTQVEEKKDVEKKVEQPAVIELSDDDDDDDVECKDAAIWHYKDPRGQTQGPFPLYLLKQWFDSNYFHQGFRVWKSAHTSDDKKGVLLVDLLAGNSS</sequence>
<dbReference type="Pfam" id="PF03126">
    <property type="entry name" value="Plus-3"/>
    <property type="match status" value="1"/>
</dbReference>
<dbReference type="PANTHER" id="PTHR46851">
    <property type="entry name" value="OS01G0884500 PROTEIN"/>
    <property type="match status" value="1"/>
</dbReference>
<dbReference type="SUPFAM" id="SSF55277">
    <property type="entry name" value="GYF domain"/>
    <property type="match status" value="1"/>
</dbReference>
<feature type="domain" description="Plus3" evidence="2">
    <location>
        <begin position="156"/>
        <end position="283"/>
    </location>
</feature>
<evidence type="ECO:0000259" key="2">
    <source>
        <dbReference type="PROSITE" id="PS51360"/>
    </source>
</evidence>
<dbReference type="SMART" id="SM00719">
    <property type="entry name" value="Plus3"/>
    <property type="match status" value="1"/>
</dbReference>
<dbReference type="Pfam" id="PF02213">
    <property type="entry name" value="GYF"/>
    <property type="match status" value="1"/>
</dbReference>
<dbReference type="InterPro" id="IPR045894">
    <property type="entry name" value="At5g08430-like"/>
</dbReference>
<evidence type="ECO:0000259" key="1">
    <source>
        <dbReference type="PROSITE" id="PS50829"/>
    </source>
</evidence>
<dbReference type="InterPro" id="IPR004343">
    <property type="entry name" value="Plus-3_dom"/>
</dbReference>